<accession>A0ACA9NXU6</accession>
<name>A0ACA9NXU6_9GLOM</name>
<dbReference type="EMBL" id="CAJVPW010016897">
    <property type="protein sequence ID" value="CAG8673295.1"/>
    <property type="molecule type" value="Genomic_DNA"/>
</dbReference>
<organism evidence="1 2">
    <name type="scientific">Cetraspora pellucida</name>
    <dbReference type="NCBI Taxonomy" id="1433469"/>
    <lineage>
        <taxon>Eukaryota</taxon>
        <taxon>Fungi</taxon>
        <taxon>Fungi incertae sedis</taxon>
        <taxon>Mucoromycota</taxon>
        <taxon>Glomeromycotina</taxon>
        <taxon>Glomeromycetes</taxon>
        <taxon>Diversisporales</taxon>
        <taxon>Gigasporaceae</taxon>
        <taxon>Cetraspora</taxon>
    </lineage>
</organism>
<reference evidence="1" key="1">
    <citation type="submission" date="2021-06" db="EMBL/GenBank/DDBJ databases">
        <authorList>
            <person name="Kallberg Y."/>
            <person name="Tangrot J."/>
            <person name="Rosling A."/>
        </authorList>
    </citation>
    <scope>NUCLEOTIDE SEQUENCE</scope>
    <source>
        <strain evidence="1">28 12/20/2015</strain>
    </source>
</reference>
<evidence type="ECO:0000313" key="1">
    <source>
        <dbReference type="EMBL" id="CAG8673295.1"/>
    </source>
</evidence>
<proteinExistence type="predicted"/>
<keyword evidence="2" id="KW-1185">Reference proteome</keyword>
<feature type="non-terminal residue" evidence="1">
    <location>
        <position position="65"/>
    </location>
</feature>
<protein>
    <submittedName>
        <fullName evidence="1">928_t:CDS:1</fullName>
    </submittedName>
</protein>
<gene>
    <name evidence="1" type="ORF">SPELUC_LOCUS9773</name>
</gene>
<dbReference type="Proteomes" id="UP000789366">
    <property type="component" value="Unassembled WGS sequence"/>
</dbReference>
<sequence length="65" mass="7732">MRQLPCKHIYAVIFHYFSLSRQNQYQQLLVTTQQQSPIAQQQLTIEELCQRIQKITKNINDLDIA</sequence>
<comment type="caution">
    <text evidence="1">The sequence shown here is derived from an EMBL/GenBank/DDBJ whole genome shotgun (WGS) entry which is preliminary data.</text>
</comment>
<evidence type="ECO:0000313" key="2">
    <source>
        <dbReference type="Proteomes" id="UP000789366"/>
    </source>
</evidence>